<dbReference type="GO" id="GO:0004222">
    <property type="term" value="F:metalloendopeptidase activity"/>
    <property type="evidence" value="ECO:0007669"/>
    <property type="project" value="UniProtKB-EC"/>
</dbReference>
<evidence type="ECO:0000313" key="19">
    <source>
        <dbReference type="Proteomes" id="UP000198923"/>
    </source>
</evidence>
<feature type="region of interest" description="Disordered" evidence="14">
    <location>
        <begin position="40"/>
        <end position="120"/>
    </location>
</feature>
<dbReference type="GO" id="GO:0006508">
    <property type="term" value="P:proteolysis"/>
    <property type="evidence" value="ECO:0007669"/>
    <property type="project" value="UniProtKB-KW"/>
</dbReference>
<feature type="domain" description="Peptidase C-terminal archaeal/bacterial" evidence="16">
    <location>
        <begin position="688"/>
        <end position="753"/>
    </location>
</feature>
<evidence type="ECO:0000256" key="4">
    <source>
        <dbReference type="ARBA" id="ARBA00012653"/>
    </source>
</evidence>
<gene>
    <name evidence="18" type="ORF">SAMN05421505_14540</name>
</gene>
<evidence type="ECO:0000256" key="8">
    <source>
        <dbReference type="ARBA" id="ARBA00022729"/>
    </source>
</evidence>
<keyword evidence="10" id="KW-0862">Zinc</keyword>
<keyword evidence="9" id="KW-0378">Hydrolase</keyword>
<keyword evidence="19" id="KW-1185">Reference proteome</keyword>
<evidence type="ECO:0000256" key="13">
    <source>
        <dbReference type="PIRSR" id="PIRSR602169-1"/>
    </source>
</evidence>
<evidence type="ECO:0000259" key="17">
    <source>
        <dbReference type="Pfam" id="PF08453"/>
    </source>
</evidence>
<dbReference type="Pfam" id="PF01752">
    <property type="entry name" value="Peptidase_M9"/>
    <property type="match status" value="1"/>
</dbReference>
<evidence type="ECO:0000256" key="3">
    <source>
        <dbReference type="ARBA" id="ARBA00004613"/>
    </source>
</evidence>
<dbReference type="Gene3D" id="3.40.30.160">
    <property type="entry name" value="Collagenase ColT, N-terminal domain"/>
    <property type="match status" value="1"/>
</dbReference>
<dbReference type="GO" id="GO:0005576">
    <property type="term" value="C:extracellular region"/>
    <property type="evidence" value="ECO:0007669"/>
    <property type="project" value="UniProtKB-SubCell"/>
</dbReference>
<feature type="signal peptide" evidence="15">
    <location>
        <begin position="1"/>
        <end position="19"/>
    </location>
</feature>
<evidence type="ECO:0000256" key="14">
    <source>
        <dbReference type="SAM" id="MobiDB-lite"/>
    </source>
</evidence>
<evidence type="ECO:0000256" key="9">
    <source>
        <dbReference type="ARBA" id="ARBA00022801"/>
    </source>
</evidence>
<dbReference type="InterPro" id="IPR007280">
    <property type="entry name" value="Peptidase_C_arc/bac"/>
</dbReference>
<evidence type="ECO:0000256" key="7">
    <source>
        <dbReference type="ARBA" id="ARBA00022723"/>
    </source>
</evidence>
<feature type="chain" id="PRO_5038600455" description="microbial collagenase" evidence="15">
    <location>
        <begin position="20"/>
        <end position="766"/>
    </location>
</feature>
<evidence type="ECO:0000256" key="12">
    <source>
        <dbReference type="ARBA" id="ARBA00023145"/>
    </source>
</evidence>
<name>A0A1G8JVE2_9ACTN</name>
<dbReference type="PANTHER" id="PTHR13062:SF9">
    <property type="entry name" value="MICROBIAL COLLAGENASE"/>
    <property type="match status" value="1"/>
</dbReference>
<keyword evidence="8 15" id="KW-0732">Signal</keyword>
<dbReference type="STRING" id="504805.SAMN05421505_14540"/>
<comment type="cofactor">
    <cofactor evidence="2">
        <name>Zn(2+)</name>
        <dbReference type="ChEBI" id="CHEBI:29105"/>
    </cofactor>
</comment>
<evidence type="ECO:0000259" key="16">
    <source>
        <dbReference type="Pfam" id="PF04151"/>
    </source>
</evidence>
<evidence type="ECO:0000256" key="2">
    <source>
        <dbReference type="ARBA" id="ARBA00001947"/>
    </source>
</evidence>
<dbReference type="Pfam" id="PF04151">
    <property type="entry name" value="PPC"/>
    <property type="match status" value="1"/>
</dbReference>
<dbReference type="Proteomes" id="UP000198923">
    <property type="component" value="Unassembled WGS sequence"/>
</dbReference>
<feature type="compositionally biased region" description="Basic and acidic residues" evidence="14">
    <location>
        <begin position="76"/>
        <end position="100"/>
    </location>
</feature>
<sequence length="766" mass="84376">MRRTAVLVVVAATTVMTLATGMGAPLTSPVPDSEAYAVKDPDVHEAPGRAKRPTKKREISGARNALTHHVQSEPIPTERREPWPSSTDELRRNYDDPDRARPRKAPSSAMRRAQTSCEPVDFSGRTGDTLVATIKASTTVCINTLFGLAGADAQGAFQQEQMITVANALRRSALTYPGNNSGSAAQLVLYLRAGYYVQWNLPDLVGEYGVALGAAVRAALDAFFANTRSHDVTDENGEILSEAVTLIDSAQENARYIPVVKRLLNGYNESYNPFWWMLHAVNNVYIVLFRGHQMPDYVRAVESDQSLIQTLYAFASSHMDLLGTDHAYLTGNAGRELGRFLQHQSLLDATRPLVRALLQQSSITGRTAPLWVGIAEMADYYDRGNCAYYQQTCNLQDRLKAAVLPVRHTCDASIRVVAQSITPAELAATCSALHGQVSYFQRLVGATQPVAGDQNSTLEVVVFDSGTDYQTYAGAVYGIDINNGGIYIEGDPASPGNQARFIAFEADWLRPTFEIWNLNHEFTHYLDGRYNMHGDFEASLTTPTVWWTEGVAEYVSYSYRKVPYEEAAAEAGQRTYRLSTLFDTTYSNDPVRVYRWGYLAVRFMFQSRRSDLDSVLTSFRGGDWYAARVRVGAMRQDDTWNSWLGVCAAGACLTTDPPECTGSDVRALDRDCRRSNLSAPAKQYVNLYIKVPVGTTQLKVSASGGSGDADLYINTGTWAKENAYTAKSSTPGNNETLTVNNPKAGYHYISLYARSAFSGVGVTTEY</sequence>
<dbReference type="Gene3D" id="1.10.390.20">
    <property type="match status" value="1"/>
</dbReference>
<dbReference type="AlphaFoldDB" id="A0A1G8JVE2"/>
<evidence type="ECO:0000256" key="15">
    <source>
        <dbReference type="SAM" id="SignalP"/>
    </source>
</evidence>
<keyword evidence="11" id="KW-0482">Metalloprotease</keyword>
<evidence type="ECO:0000256" key="10">
    <source>
        <dbReference type="ARBA" id="ARBA00022833"/>
    </source>
</evidence>
<keyword evidence="5" id="KW-0964">Secreted</keyword>
<dbReference type="InterPro" id="IPR013661">
    <property type="entry name" value="Peptidase_M9_N_dom"/>
</dbReference>
<comment type="catalytic activity">
    <reaction evidence="1">
        <text>Digestion of native collagen in the triple helical region at Xaa-|-Gly bonds. With synthetic peptides, a preference is shown for Gly at P3 and P1', Pro and Ala at P2 and P2', and hydroxyproline, Ala or Arg at P3'.</text>
        <dbReference type="EC" id="3.4.24.3"/>
    </reaction>
</comment>
<reference evidence="18 19" key="1">
    <citation type="submission" date="2016-10" db="EMBL/GenBank/DDBJ databases">
        <authorList>
            <person name="de Groot N.N."/>
        </authorList>
    </citation>
    <scope>NUCLEOTIDE SEQUENCE [LARGE SCALE GENOMIC DNA]</scope>
    <source>
        <strain evidence="18 19">CPCC 201354</strain>
    </source>
</reference>
<evidence type="ECO:0000256" key="6">
    <source>
        <dbReference type="ARBA" id="ARBA00022670"/>
    </source>
</evidence>
<dbReference type="PANTHER" id="PTHR13062">
    <property type="entry name" value="COLLAGENASE"/>
    <property type="match status" value="1"/>
</dbReference>
<dbReference type="GO" id="GO:0008270">
    <property type="term" value="F:zinc ion binding"/>
    <property type="evidence" value="ECO:0007669"/>
    <property type="project" value="InterPro"/>
</dbReference>
<evidence type="ECO:0000313" key="18">
    <source>
        <dbReference type="EMBL" id="SDI35047.1"/>
    </source>
</evidence>
<evidence type="ECO:0000256" key="1">
    <source>
        <dbReference type="ARBA" id="ARBA00000424"/>
    </source>
</evidence>
<evidence type="ECO:0000256" key="5">
    <source>
        <dbReference type="ARBA" id="ARBA00022525"/>
    </source>
</evidence>
<dbReference type="PRINTS" id="PR00931">
    <property type="entry name" value="MICOLLPTASE"/>
</dbReference>
<dbReference type="EC" id="3.4.24.3" evidence="4"/>
<evidence type="ECO:0000256" key="11">
    <source>
        <dbReference type="ARBA" id="ARBA00023049"/>
    </source>
</evidence>
<feature type="active site" evidence="13">
    <location>
        <position position="521"/>
    </location>
</feature>
<dbReference type="Pfam" id="PF08453">
    <property type="entry name" value="Peptidase_M9_N"/>
    <property type="match status" value="1"/>
</dbReference>
<keyword evidence="7" id="KW-0479">Metal-binding</keyword>
<dbReference type="InterPro" id="IPR002169">
    <property type="entry name" value="Peptidase_M9A/M9B"/>
</dbReference>
<protein>
    <recommendedName>
        <fullName evidence="4">microbial collagenase</fullName>
        <ecNumber evidence="4">3.4.24.3</ecNumber>
    </recommendedName>
</protein>
<dbReference type="OrthoDB" id="5522149at2"/>
<keyword evidence="12" id="KW-0865">Zymogen</keyword>
<proteinExistence type="predicted"/>
<dbReference type="Gene3D" id="2.60.120.380">
    <property type="match status" value="1"/>
</dbReference>
<accession>A0A1G8JVE2</accession>
<dbReference type="EMBL" id="FNCN01000045">
    <property type="protein sequence ID" value="SDI35047.1"/>
    <property type="molecule type" value="Genomic_DNA"/>
</dbReference>
<organism evidence="18 19">
    <name type="scientific">Sinosporangium album</name>
    <dbReference type="NCBI Taxonomy" id="504805"/>
    <lineage>
        <taxon>Bacteria</taxon>
        <taxon>Bacillati</taxon>
        <taxon>Actinomycetota</taxon>
        <taxon>Actinomycetes</taxon>
        <taxon>Streptosporangiales</taxon>
        <taxon>Streptosporangiaceae</taxon>
        <taxon>Sinosporangium</taxon>
    </lineage>
</organism>
<feature type="domain" description="Peptidase M9 collagenase N-terminal" evidence="17">
    <location>
        <begin position="117"/>
        <end position="298"/>
    </location>
</feature>
<comment type="subcellular location">
    <subcellularLocation>
        <location evidence="3">Secreted</location>
    </subcellularLocation>
</comment>
<keyword evidence="6" id="KW-0645">Protease</keyword>